<sequence>MAPPVSHDTAHLILAPLSDIVGCQNAPKQRKKYSMKTKSKSGIHKPKSHLVSRVPTTLHEALQQIQWNNAMTDEVLALTRNKTYTLVKLPPSKKAIGCKWVYRIKENPDGTINKHKARLVAKGFHQHIGFDFTETFSLVVKQVTTRVVLTLTLSKGWTMRQLDVKCQQFIFQWRIARRGVHGATSWI</sequence>
<dbReference type="InterPro" id="IPR013103">
    <property type="entry name" value="RVT_2"/>
</dbReference>
<dbReference type="OMA" id="TISQHKA"/>
<reference evidence="2" key="2">
    <citation type="submission" date="2021-03" db="UniProtKB">
        <authorList>
            <consortium name="EnsemblPlants"/>
        </authorList>
    </citation>
    <scope>IDENTIFICATION</scope>
</reference>
<dbReference type="Pfam" id="PF07727">
    <property type="entry name" value="RVT_2"/>
    <property type="match status" value="1"/>
</dbReference>
<reference evidence="2" key="1">
    <citation type="submission" date="2018-11" db="EMBL/GenBank/DDBJ databases">
        <authorList>
            <person name="Grassa J C."/>
        </authorList>
    </citation>
    <scope>NUCLEOTIDE SEQUENCE [LARGE SCALE GENOMIC DNA]</scope>
</reference>
<keyword evidence="3" id="KW-1185">Reference proteome</keyword>
<accession>A0A803QET1</accession>
<organism evidence="2 3">
    <name type="scientific">Cannabis sativa</name>
    <name type="common">Hemp</name>
    <name type="synonym">Marijuana</name>
    <dbReference type="NCBI Taxonomy" id="3483"/>
    <lineage>
        <taxon>Eukaryota</taxon>
        <taxon>Viridiplantae</taxon>
        <taxon>Streptophyta</taxon>
        <taxon>Embryophyta</taxon>
        <taxon>Tracheophyta</taxon>
        <taxon>Spermatophyta</taxon>
        <taxon>Magnoliopsida</taxon>
        <taxon>eudicotyledons</taxon>
        <taxon>Gunneridae</taxon>
        <taxon>Pentapetalae</taxon>
        <taxon>rosids</taxon>
        <taxon>fabids</taxon>
        <taxon>Rosales</taxon>
        <taxon>Cannabaceae</taxon>
        <taxon>Cannabis</taxon>
    </lineage>
</organism>
<evidence type="ECO:0000313" key="2">
    <source>
        <dbReference type="EnsemblPlants" id="cds.evm.model.09.1549"/>
    </source>
</evidence>
<dbReference type="Proteomes" id="UP000596661">
    <property type="component" value="Chromosome 9"/>
</dbReference>
<evidence type="ECO:0000313" key="3">
    <source>
        <dbReference type="Proteomes" id="UP000596661"/>
    </source>
</evidence>
<dbReference type="EMBL" id="UZAU01000772">
    <property type="status" value="NOT_ANNOTATED_CDS"/>
    <property type="molecule type" value="Genomic_DNA"/>
</dbReference>
<dbReference type="AlphaFoldDB" id="A0A803QET1"/>
<dbReference type="Gramene" id="evm.model.09.1549">
    <property type="protein sequence ID" value="cds.evm.model.09.1549"/>
    <property type="gene ID" value="evm.TU.09.1549"/>
</dbReference>
<protein>
    <recommendedName>
        <fullName evidence="1">Reverse transcriptase Ty1/copia-type domain-containing protein</fullName>
    </recommendedName>
</protein>
<dbReference type="EnsemblPlants" id="evm.model.09.1549">
    <property type="protein sequence ID" value="cds.evm.model.09.1549"/>
    <property type="gene ID" value="evm.TU.09.1549"/>
</dbReference>
<feature type="domain" description="Reverse transcriptase Ty1/copia-type" evidence="1">
    <location>
        <begin position="81"/>
        <end position="166"/>
    </location>
</feature>
<name>A0A803QET1_CANSA</name>
<proteinExistence type="predicted"/>
<evidence type="ECO:0000259" key="1">
    <source>
        <dbReference type="Pfam" id="PF07727"/>
    </source>
</evidence>